<feature type="compositionally biased region" description="Polar residues" evidence="1">
    <location>
        <begin position="60"/>
        <end position="72"/>
    </location>
</feature>
<gene>
    <name evidence="2" type="ORF">FFUJ_00319</name>
</gene>
<evidence type="ECO:0000313" key="3">
    <source>
        <dbReference type="Proteomes" id="UP000016800"/>
    </source>
</evidence>
<name>S0DKZ5_GIBF5</name>
<dbReference type="VEuPathDB" id="FungiDB:FFUJ_00319"/>
<dbReference type="EMBL" id="HF679023">
    <property type="protein sequence ID" value="CCT63071.1"/>
    <property type="molecule type" value="Genomic_DNA"/>
</dbReference>
<sequence>MEHNDWLKLLQDVDYDFNILAGIGIDGLQRDNGMETSTNPDSNIPAEEPVENAPDPGPSQARSSEARNTGNDQGVRECRRGGCQSPAVPGIVECEKHRKETNEYSARKVRVRYAARRTPVA</sequence>
<dbReference type="RefSeq" id="XP_023425152.1">
    <property type="nucleotide sequence ID" value="XM_023573425.1"/>
</dbReference>
<evidence type="ECO:0000313" key="2">
    <source>
        <dbReference type="EMBL" id="CCT63071.1"/>
    </source>
</evidence>
<feature type="region of interest" description="Disordered" evidence="1">
    <location>
        <begin position="26"/>
        <end position="90"/>
    </location>
</feature>
<proteinExistence type="predicted"/>
<dbReference type="AlphaFoldDB" id="S0DKZ5"/>
<keyword evidence="3" id="KW-1185">Reference proteome</keyword>
<evidence type="ECO:0000256" key="1">
    <source>
        <dbReference type="SAM" id="MobiDB-lite"/>
    </source>
</evidence>
<organism evidence="2 3">
    <name type="scientific">Gibberella fujikuroi (strain CBS 195.34 / IMI 58289 / NRRL A-6831)</name>
    <name type="common">Bakanae and foot rot disease fungus</name>
    <name type="synonym">Fusarium fujikuroi</name>
    <dbReference type="NCBI Taxonomy" id="1279085"/>
    <lineage>
        <taxon>Eukaryota</taxon>
        <taxon>Fungi</taxon>
        <taxon>Dikarya</taxon>
        <taxon>Ascomycota</taxon>
        <taxon>Pezizomycotina</taxon>
        <taxon>Sordariomycetes</taxon>
        <taxon>Hypocreomycetidae</taxon>
        <taxon>Hypocreales</taxon>
        <taxon>Nectriaceae</taxon>
        <taxon>Fusarium</taxon>
        <taxon>Fusarium fujikuroi species complex</taxon>
    </lineage>
</organism>
<dbReference type="GeneID" id="35393804"/>
<dbReference type="Proteomes" id="UP000016800">
    <property type="component" value="Chromosome I"/>
</dbReference>
<dbReference type="HOGENOM" id="CLU_2038268_0_0_1"/>
<reference evidence="3" key="1">
    <citation type="journal article" date="2013" name="PLoS Pathog.">
        <title>Deciphering the cryptic genome: genome-wide analyses of the rice pathogen Fusarium fujikuroi reveal complex regulation of secondary metabolism and novel metabolites.</title>
        <authorList>
            <person name="Wiemann P."/>
            <person name="Sieber C.M."/>
            <person name="von Bargen K.W."/>
            <person name="Studt L."/>
            <person name="Niehaus E.M."/>
            <person name="Espino J.J."/>
            <person name="Huss K."/>
            <person name="Michielse C.B."/>
            <person name="Albermann S."/>
            <person name="Wagner D."/>
            <person name="Bergner S.V."/>
            <person name="Connolly L.R."/>
            <person name="Fischer A."/>
            <person name="Reuter G."/>
            <person name="Kleigrewe K."/>
            <person name="Bald T."/>
            <person name="Wingfield B.D."/>
            <person name="Ophir R."/>
            <person name="Freeman S."/>
            <person name="Hippler M."/>
            <person name="Smith K.M."/>
            <person name="Brown D.W."/>
            <person name="Proctor R.H."/>
            <person name="Munsterkotter M."/>
            <person name="Freitag M."/>
            <person name="Humpf H.U."/>
            <person name="Guldener U."/>
            <person name="Tudzynski B."/>
        </authorList>
    </citation>
    <scope>NUCLEOTIDE SEQUENCE [LARGE SCALE GENOMIC DNA]</scope>
    <source>
        <strain evidence="3">CBS 195.34 / IMI 58289 / NRRL A-6831</strain>
    </source>
</reference>
<accession>S0DKZ5</accession>
<protein>
    <submittedName>
        <fullName evidence="2">Uncharacterized protein</fullName>
    </submittedName>
</protein>